<dbReference type="PANTHER" id="PTHR32332:SF20">
    <property type="entry name" value="2-NITROPROPANE DIOXYGENASE-LIKE PROTEIN"/>
    <property type="match status" value="1"/>
</dbReference>
<gene>
    <name evidence="5" type="ORF">HMPREF9451_01197</name>
</gene>
<dbReference type="EMBL" id="ADMD01000007">
    <property type="protein sequence ID" value="EJZ83677.1"/>
    <property type="molecule type" value="Genomic_DNA"/>
</dbReference>
<dbReference type="PANTHER" id="PTHR32332">
    <property type="entry name" value="2-NITROPROPANE DIOXYGENASE"/>
    <property type="match status" value="1"/>
</dbReference>
<dbReference type="RefSeq" id="WP_009139396.1">
    <property type="nucleotide sequence ID" value="NZ_JH815198.1"/>
</dbReference>
<dbReference type="InterPro" id="IPR013785">
    <property type="entry name" value="Aldolase_TIM"/>
</dbReference>
<protein>
    <submittedName>
        <fullName evidence="5">Uncharacterized protein</fullName>
    </submittedName>
</protein>
<dbReference type="PATRIC" id="fig|742818.3.peg.1258"/>
<dbReference type="Pfam" id="PF03060">
    <property type="entry name" value="NMO"/>
    <property type="match status" value="1"/>
</dbReference>
<evidence type="ECO:0000256" key="4">
    <source>
        <dbReference type="SAM" id="Phobius"/>
    </source>
</evidence>
<evidence type="ECO:0000256" key="3">
    <source>
        <dbReference type="ARBA" id="ARBA00023002"/>
    </source>
</evidence>
<feature type="transmembrane region" description="Helical" evidence="4">
    <location>
        <begin position="28"/>
        <end position="51"/>
    </location>
</feature>
<keyword evidence="6" id="KW-1185">Reference proteome</keyword>
<name>K0YJB2_9ACTN</name>
<dbReference type="OrthoDB" id="9778912at2"/>
<comment type="caution">
    <text evidence="5">The sequence shown here is derived from an EMBL/GenBank/DDBJ whole genome shotgun (WGS) entry which is preliminary data.</text>
</comment>
<proteinExistence type="predicted"/>
<dbReference type="Proteomes" id="UP000006069">
    <property type="component" value="Unassembled WGS sequence"/>
</dbReference>
<sequence length="324" mass="33271">MDTRVTKLLGIKHPIIQGAMARIADGRLAGAVSAAGGLGVIACGGASIAWIEEQVRIARSMTDNPIGANVMLMDPQAHEVADVLAKLRVDVITTGAGSPGKYIEQWKEAGAKVVPVVASSALAARMQRCGADAVIAEGTEAGGHIGELSTMALVPQVCDTVTIPVIAAGGIADGRGVAAAFALGAEGVQVGTRFLTVEECCIAEAYKAKVLAAKDSDTIVTGRGAGHPVRCLKNAWSRNVRSLEDAAASPDELEGLYAGSLRRAVEGDVDGGSLMAGQAACLVHERRSARDVVEELMAQGMSRASLGLQGLADASALRVVRKRS</sequence>
<keyword evidence="1" id="KW-0285">Flavoprotein</keyword>
<dbReference type="InParanoid" id="K0YJB2"/>
<dbReference type="GO" id="GO:0018580">
    <property type="term" value="F:nitronate monooxygenase activity"/>
    <property type="evidence" value="ECO:0007669"/>
    <property type="project" value="InterPro"/>
</dbReference>
<evidence type="ECO:0000256" key="2">
    <source>
        <dbReference type="ARBA" id="ARBA00022643"/>
    </source>
</evidence>
<dbReference type="HOGENOM" id="CLU_038732_1_1_11"/>
<dbReference type="eggNOG" id="COG2070">
    <property type="taxonomic scope" value="Bacteria"/>
</dbReference>
<keyword evidence="2" id="KW-0288">FMN</keyword>
<evidence type="ECO:0000313" key="6">
    <source>
        <dbReference type="Proteomes" id="UP000006069"/>
    </source>
</evidence>
<dbReference type="CDD" id="cd04730">
    <property type="entry name" value="NPD_like"/>
    <property type="match status" value="1"/>
</dbReference>
<reference evidence="5 6" key="1">
    <citation type="submission" date="2012-08" db="EMBL/GenBank/DDBJ databases">
        <title>The Genome Sequence of Slackia piriformis YIT 12062.</title>
        <authorList>
            <consortium name="The Broad Institute Genome Sequencing Platform"/>
            <person name="Earl A."/>
            <person name="Ward D."/>
            <person name="Feldgarden M."/>
            <person name="Gevers D."/>
            <person name="Morotomi M."/>
            <person name="Walker B."/>
            <person name="Young S.K."/>
            <person name="Zeng Q."/>
            <person name="Gargeya S."/>
            <person name="Fitzgerald M."/>
            <person name="Haas B."/>
            <person name="Abouelleil A."/>
            <person name="Alvarado L."/>
            <person name="Arachchi H.M."/>
            <person name="Berlin A.M."/>
            <person name="Chapman S.B."/>
            <person name="Goldberg J."/>
            <person name="Griggs A."/>
            <person name="Gujja S."/>
            <person name="Hansen M."/>
            <person name="Howarth C."/>
            <person name="Imamovic A."/>
            <person name="Larimer J."/>
            <person name="McCowen C."/>
            <person name="Montmayeur A."/>
            <person name="Murphy C."/>
            <person name="Neiman D."/>
            <person name="Pearson M."/>
            <person name="Priest M."/>
            <person name="Roberts A."/>
            <person name="Saif S."/>
            <person name="Shea T."/>
            <person name="Sisk P."/>
            <person name="Sykes S."/>
            <person name="Wortman J."/>
            <person name="Nusbaum C."/>
            <person name="Birren B."/>
        </authorList>
    </citation>
    <scope>NUCLEOTIDE SEQUENCE [LARGE SCALE GENOMIC DNA]</scope>
    <source>
        <strain evidence="5 6">YIT 12062</strain>
    </source>
</reference>
<dbReference type="Gene3D" id="3.20.20.70">
    <property type="entry name" value="Aldolase class I"/>
    <property type="match status" value="1"/>
</dbReference>
<evidence type="ECO:0000256" key="1">
    <source>
        <dbReference type="ARBA" id="ARBA00022630"/>
    </source>
</evidence>
<keyword evidence="4" id="KW-1133">Transmembrane helix</keyword>
<keyword evidence="3" id="KW-0560">Oxidoreductase</keyword>
<dbReference type="InterPro" id="IPR004136">
    <property type="entry name" value="NMO"/>
</dbReference>
<keyword evidence="4" id="KW-0812">Transmembrane</keyword>
<dbReference type="AlphaFoldDB" id="K0YJB2"/>
<dbReference type="SUPFAM" id="SSF51412">
    <property type="entry name" value="Inosine monophosphate dehydrogenase (IMPDH)"/>
    <property type="match status" value="1"/>
</dbReference>
<organism evidence="5 6">
    <name type="scientific">Slackia piriformis YIT 12062</name>
    <dbReference type="NCBI Taxonomy" id="742818"/>
    <lineage>
        <taxon>Bacteria</taxon>
        <taxon>Bacillati</taxon>
        <taxon>Actinomycetota</taxon>
        <taxon>Coriobacteriia</taxon>
        <taxon>Eggerthellales</taxon>
        <taxon>Eggerthellaceae</taxon>
        <taxon>Slackia</taxon>
    </lineage>
</organism>
<keyword evidence="4" id="KW-0472">Membrane</keyword>
<accession>K0YJB2</accession>
<evidence type="ECO:0000313" key="5">
    <source>
        <dbReference type="EMBL" id="EJZ83677.1"/>
    </source>
</evidence>